<dbReference type="CDD" id="cd06267">
    <property type="entry name" value="PBP1_LacI_sugar_binding-like"/>
    <property type="match status" value="1"/>
</dbReference>
<dbReference type="AlphaFoldDB" id="A0A367WYJ3"/>
<evidence type="ECO:0000313" key="5">
    <source>
        <dbReference type="EMBL" id="RCK46513.1"/>
    </source>
</evidence>
<gene>
    <name evidence="5" type="ORF">TH25_16800</name>
</gene>
<accession>A0A367WYJ3</accession>
<organism evidence="5 6">
    <name type="scientific">Thalassospira profundimaris</name>
    <dbReference type="NCBI Taxonomy" id="502049"/>
    <lineage>
        <taxon>Bacteria</taxon>
        <taxon>Pseudomonadati</taxon>
        <taxon>Pseudomonadota</taxon>
        <taxon>Alphaproteobacteria</taxon>
        <taxon>Rhodospirillales</taxon>
        <taxon>Thalassospiraceae</taxon>
        <taxon>Thalassospira</taxon>
    </lineage>
</organism>
<dbReference type="EMBL" id="JPWH01000014">
    <property type="protein sequence ID" value="RCK46513.1"/>
    <property type="molecule type" value="Genomic_DNA"/>
</dbReference>
<keyword evidence="1" id="KW-0805">Transcription regulation</keyword>
<dbReference type="PANTHER" id="PTHR30146">
    <property type="entry name" value="LACI-RELATED TRANSCRIPTIONAL REPRESSOR"/>
    <property type="match status" value="1"/>
</dbReference>
<dbReference type="OrthoDB" id="60111at2"/>
<sequence length="338" mass="36853">MSVSGRTKISDIASRLGVSTATVSRALSGNGYVREQLASRIRATAIEMNYALPSTASGQKVLIVSSQEAMIDFKRSQFTMYVLEGLRERAESRDIRIESYIYQPNQRFEDLYDAAQAPDLIGLLLVSVDDATLEYVRGSGIPAVMVNGDDPEMTLSSVTPCNRSAATLATKHLMAQGHRRILFLNRPGRRTIQRRREGWQDAMAEHYNPDFVIDVDDWTAEAASARVADVLESNLPFSAIVAAGDILAVGAVSALQAKGYVVPKDVSVIGIDGLPQGQYMSPALTSVKIPMQTVGALSLDLLIETCRLVNADIDMPARRIELACELIHRESVCPPAKK</sequence>
<dbReference type="Gene3D" id="3.40.50.2300">
    <property type="match status" value="2"/>
</dbReference>
<dbReference type="Pfam" id="PF00356">
    <property type="entry name" value="LacI"/>
    <property type="match status" value="1"/>
</dbReference>
<dbReference type="GO" id="GO:0003700">
    <property type="term" value="F:DNA-binding transcription factor activity"/>
    <property type="evidence" value="ECO:0007669"/>
    <property type="project" value="TreeGrafter"/>
</dbReference>
<name>A0A367WYJ3_9PROT</name>
<evidence type="ECO:0000256" key="1">
    <source>
        <dbReference type="ARBA" id="ARBA00023015"/>
    </source>
</evidence>
<evidence type="ECO:0000256" key="2">
    <source>
        <dbReference type="ARBA" id="ARBA00023125"/>
    </source>
</evidence>
<dbReference type="GO" id="GO:0000976">
    <property type="term" value="F:transcription cis-regulatory region binding"/>
    <property type="evidence" value="ECO:0007669"/>
    <property type="project" value="TreeGrafter"/>
</dbReference>
<protein>
    <recommendedName>
        <fullName evidence="4">HTH lacI-type domain-containing protein</fullName>
    </recommendedName>
</protein>
<dbReference type="InterPro" id="IPR046335">
    <property type="entry name" value="LacI/GalR-like_sensor"/>
</dbReference>
<keyword evidence="2" id="KW-0238">DNA-binding</keyword>
<keyword evidence="3" id="KW-0804">Transcription</keyword>
<dbReference type="SUPFAM" id="SSF47413">
    <property type="entry name" value="lambda repressor-like DNA-binding domains"/>
    <property type="match status" value="1"/>
</dbReference>
<dbReference type="InterPro" id="IPR028082">
    <property type="entry name" value="Peripla_BP_I"/>
</dbReference>
<dbReference type="PANTHER" id="PTHR30146:SF155">
    <property type="entry name" value="ALANINE RACEMASE"/>
    <property type="match status" value="1"/>
</dbReference>
<evidence type="ECO:0000313" key="6">
    <source>
        <dbReference type="Proteomes" id="UP000252517"/>
    </source>
</evidence>
<proteinExistence type="predicted"/>
<comment type="caution">
    <text evidence="5">The sequence shown here is derived from an EMBL/GenBank/DDBJ whole genome shotgun (WGS) entry which is preliminary data.</text>
</comment>
<dbReference type="Gene3D" id="1.10.260.40">
    <property type="entry name" value="lambda repressor-like DNA-binding domains"/>
    <property type="match status" value="1"/>
</dbReference>
<feature type="domain" description="HTH lacI-type" evidence="4">
    <location>
        <begin position="7"/>
        <end position="62"/>
    </location>
</feature>
<evidence type="ECO:0000256" key="3">
    <source>
        <dbReference type="ARBA" id="ARBA00023163"/>
    </source>
</evidence>
<dbReference type="SUPFAM" id="SSF53822">
    <property type="entry name" value="Periplasmic binding protein-like I"/>
    <property type="match status" value="1"/>
</dbReference>
<evidence type="ECO:0000259" key="4">
    <source>
        <dbReference type="PROSITE" id="PS50932"/>
    </source>
</evidence>
<dbReference type="RefSeq" id="WP_114089397.1">
    <property type="nucleotide sequence ID" value="NZ_JPWH01000014.1"/>
</dbReference>
<dbReference type="SMART" id="SM00354">
    <property type="entry name" value="HTH_LACI"/>
    <property type="match status" value="1"/>
</dbReference>
<dbReference type="InterPro" id="IPR010982">
    <property type="entry name" value="Lambda_DNA-bd_dom_sf"/>
</dbReference>
<reference evidence="5 6" key="1">
    <citation type="submission" date="2014-07" db="EMBL/GenBank/DDBJ databases">
        <title>Draft genome sequence of Thalassospira profundimaris S25-3-2.</title>
        <authorList>
            <person name="Lai Q."/>
            <person name="Shao Z."/>
        </authorList>
    </citation>
    <scope>NUCLEOTIDE SEQUENCE [LARGE SCALE GENOMIC DNA]</scope>
    <source>
        <strain evidence="5 6">S25-3-2</strain>
    </source>
</reference>
<dbReference type="Proteomes" id="UP000252517">
    <property type="component" value="Unassembled WGS sequence"/>
</dbReference>
<dbReference type="CDD" id="cd01392">
    <property type="entry name" value="HTH_LacI"/>
    <property type="match status" value="1"/>
</dbReference>
<dbReference type="InterPro" id="IPR000843">
    <property type="entry name" value="HTH_LacI"/>
</dbReference>
<dbReference type="Pfam" id="PF13377">
    <property type="entry name" value="Peripla_BP_3"/>
    <property type="match status" value="1"/>
</dbReference>
<dbReference type="PROSITE" id="PS50932">
    <property type="entry name" value="HTH_LACI_2"/>
    <property type="match status" value="1"/>
</dbReference>